<dbReference type="Gene3D" id="1.10.220.60">
    <property type="entry name" value="GRIP domain"/>
    <property type="match status" value="1"/>
</dbReference>
<sequence>MKQSPARLQASVQQLAQAVVSPALSNSSIQEVSASNDNFSLTEDGDETPRNTPVKHSFQNIDLMSPSANATEMSRRSSVSSITSDASSLFPMYESPSNLYHLQSDMDQSASEVDDNISPHLDRVTKDQLYSAYRKVQAKYHKYRGRYTDLATHYRELDRAKTRLESVLVETQDKVLRRITDLKEQCQLEQQAKAHLEEALRNDIEEKDHIINTLNTKVRLLQGGGSILENSPSEETAEQKESSKDNLIDLSNDAPNDGSSSALLAENVQLNDRMKKLESLVLRYKESLKRNKDKFTEAMKEKNTMESEHESLKNSTTERISATEGELSAARAEIASLTEQVDALQKREEESAISLAENKLSVHRELEEKEEQIKQLRIELKHMAEEKESLLHEAAVARYKAEGSSGKSRSSPYVDSNLLVEKVTIAHDVSKTEKTESNAAKTLAQQVAATRHHEEVVHGKEAPSRDEKTSEGATLRLREREAELEGLRRELHEWEKQSIEHRHDKETLQAELSNCKLRYSELKSEYDAQRIVTEEGRKDADATIEKLQATVQSVDKELENMRGALIDRDQVCENYNKKVQQYAAMLEKAKHRLGEQETQIKSLKSRVDELAAAQQELESKRVELNAVRDELELCRSTIDDLGNKVQADSSVISLLKKERSDLTNRLVHYKDCVQRLRQDCAEVKGVVREELSSRRVELSRLNETVAATRVRLEEEKVRRRRRLDLQTEVASRFHAQDSSERSIMSEEARLRSELDKIAGLKSTLETVLKASKEESTARSDELSDTLGALVKKLIAEMDNLQFKVYDLEKVTRELTESRRETESSRDRLTGTLEEFELRYRTLSSETNDLRRELALARRAADEVDALGAKLHEANDLAKRLRSQSSDREAQHEEELRASRAEVARSQGALSAKDREIKRRDERIAQQEQQLAHLISTGDSRVQAIEEHARKYSDLEREYEATRESHAKEMAELTENNKELQKTLGLKSAQLKKLMTQKEQKGKIIEEMNAELCELRAKRTELSDMLSTAERQIESLKSENSQLATITLENKDLKDKHNNLLSQNRKLRENEAAMKQKMDSCEKEREESRKETESFKSEANVLREETERLSGQLTTVSAQLEARNAESSQSNERLTIAEGELKETKERLEERSAELASKISELDAVGESGKTLKEENERLLAQLKSLKDEGCRIQKLEGENAQLRSQLGELTRMSVEAEAIRAENDKLAAERAILREKMVIEMEGLKSGKAELQSRVSGWEALSAENERLRAELVDAQRSASYNSSMELSALKDSLSRKESEMKSLERKNSDMSREMTALRLRSGCADTSKGETIESQSETVSLATSRKALGNMRGDTDSNDKLREEKERLEAHLDEALITFQAKETQMQLANNELREQVGQLKEQARTNEEEQSMRLKQLVKEFQAQLQDKEEELQAALEKRFDRLHNYESDLVQQYKEQLKDFQGELAEKSEQIESLVLEKKDAVAEKGKDIDRLMETIAQMKKEHAVEVREVERKWKAIVQQKIDNLQAKHEEELNELTKEWQNERKELESTSRVAMAAIQTNTGSIHTMQQTLTSQRREIAELRKLVKLRHDTLEDSTEIEYLRNILFEYMMGRETMVLARVIAAVVKFDQEQTSKIMKKEEDKLTLFGSLGLT</sequence>
<feature type="region of interest" description="Disordered" evidence="2">
    <location>
        <begin position="1063"/>
        <end position="1109"/>
    </location>
</feature>
<feature type="region of interest" description="Disordered" evidence="2">
    <location>
        <begin position="300"/>
        <end position="325"/>
    </location>
</feature>
<dbReference type="OMA" id="DEFRNQG"/>
<feature type="domain" description="GRIP" evidence="3">
    <location>
        <begin position="1595"/>
        <end position="1642"/>
    </location>
</feature>
<dbReference type="PANTHER" id="PTHR19327">
    <property type="entry name" value="GOLGIN"/>
    <property type="match status" value="1"/>
</dbReference>
<feature type="coiled-coil region" evidence="1">
    <location>
        <begin position="154"/>
        <end position="199"/>
    </location>
</feature>
<keyword evidence="1" id="KW-0175">Coiled coil</keyword>
<feature type="compositionally biased region" description="Basic and acidic residues" evidence="2">
    <location>
        <begin position="300"/>
        <end position="312"/>
    </location>
</feature>
<feature type="compositionally biased region" description="Basic and acidic residues" evidence="2">
    <location>
        <begin position="878"/>
        <end position="902"/>
    </location>
</feature>
<dbReference type="SUPFAM" id="SSF101283">
    <property type="entry name" value="GRIP domain"/>
    <property type="match status" value="1"/>
</dbReference>
<name>E2BU70_HARSA</name>
<dbReference type="FunCoup" id="E2BU70">
    <property type="interactions" value="480"/>
</dbReference>
<feature type="compositionally biased region" description="Basic and acidic residues" evidence="2">
    <location>
        <begin position="237"/>
        <end position="247"/>
    </location>
</feature>
<dbReference type="GO" id="GO:0048193">
    <property type="term" value="P:Golgi vesicle transport"/>
    <property type="evidence" value="ECO:0007669"/>
    <property type="project" value="TreeGrafter"/>
</dbReference>
<proteinExistence type="predicted"/>
<feature type="compositionally biased region" description="Basic and acidic residues" evidence="2">
    <location>
        <begin position="1065"/>
        <end position="1107"/>
    </location>
</feature>
<dbReference type="InterPro" id="IPR000237">
    <property type="entry name" value="GRIP_dom"/>
</dbReference>
<feature type="region of interest" description="Disordered" evidence="2">
    <location>
        <begin position="1289"/>
        <end position="1312"/>
    </location>
</feature>
<dbReference type="SMART" id="SM00755">
    <property type="entry name" value="Grip"/>
    <property type="match status" value="1"/>
</dbReference>
<evidence type="ECO:0000256" key="1">
    <source>
        <dbReference type="SAM" id="Coils"/>
    </source>
</evidence>
<dbReference type="PANTHER" id="PTHR19327:SF0">
    <property type="entry name" value="GOLGIN SUBFAMILY A MEMBER 4"/>
    <property type="match status" value="1"/>
</dbReference>
<feature type="compositionally biased region" description="Basic and acidic residues" evidence="2">
    <location>
        <begin position="1293"/>
        <end position="1312"/>
    </location>
</feature>
<dbReference type="GO" id="GO:0005794">
    <property type="term" value="C:Golgi apparatus"/>
    <property type="evidence" value="ECO:0007669"/>
    <property type="project" value="TreeGrafter"/>
</dbReference>
<evidence type="ECO:0000313" key="4">
    <source>
        <dbReference type="EMBL" id="EFN80754.1"/>
    </source>
</evidence>
<evidence type="ECO:0000313" key="5">
    <source>
        <dbReference type="Proteomes" id="UP000008237"/>
    </source>
</evidence>
<dbReference type="Proteomes" id="UP000008237">
    <property type="component" value="Unassembled WGS sequence"/>
</dbReference>
<dbReference type="PROSITE" id="PS50913">
    <property type="entry name" value="GRIP"/>
    <property type="match status" value="1"/>
</dbReference>
<accession>E2BU70</accession>
<dbReference type="STRING" id="610380.E2BU70"/>
<organism evidence="5">
    <name type="scientific">Harpegnathos saltator</name>
    <name type="common">Jerdon's jumping ant</name>
    <dbReference type="NCBI Taxonomy" id="610380"/>
    <lineage>
        <taxon>Eukaryota</taxon>
        <taxon>Metazoa</taxon>
        <taxon>Ecdysozoa</taxon>
        <taxon>Arthropoda</taxon>
        <taxon>Hexapoda</taxon>
        <taxon>Insecta</taxon>
        <taxon>Pterygota</taxon>
        <taxon>Neoptera</taxon>
        <taxon>Endopterygota</taxon>
        <taxon>Hymenoptera</taxon>
        <taxon>Apocrita</taxon>
        <taxon>Aculeata</taxon>
        <taxon>Formicoidea</taxon>
        <taxon>Formicidae</taxon>
        <taxon>Ponerinae</taxon>
        <taxon>Ponerini</taxon>
        <taxon>Harpegnathos</taxon>
    </lineage>
</organism>
<feature type="coiled-coil region" evidence="1">
    <location>
        <begin position="470"/>
        <end position="630"/>
    </location>
</feature>
<dbReference type="Gene3D" id="1.10.287.1490">
    <property type="match status" value="1"/>
</dbReference>
<keyword evidence="5" id="KW-1185">Reference proteome</keyword>
<feature type="region of interest" description="Disordered" evidence="2">
    <location>
        <begin position="878"/>
        <end position="917"/>
    </location>
</feature>
<dbReference type="InParanoid" id="E2BU70"/>
<dbReference type="Pfam" id="PF01465">
    <property type="entry name" value="GRIP"/>
    <property type="match status" value="1"/>
</dbReference>
<gene>
    <name evidence="4" type="ORF">EAI_05821</name>
</gene>
<dbReference type="GO" id="GO:0031267">
    <property type="term" value="F:small GTPase binding"/>
    <property type="evidence" value="ECO:0007669"/>
    <property type="project" value="TreeGrafter"/>
</dbReference>
<feature type="coiled-coil region" evidence="1">
    <location>
        <begin position="1352"/>
        <end position="1588"/>
    </location>
</feature>
<dbReference type="EMBL" id="GL450586">
    <property type="protein sequence ID" value="EFN80754.1"/>
    <property type="molecule type" value="Genomic_DNA"/>
</dbReference>
<evidence type="ECO:0000256" key="2">
    <source>
        <dbReference type="SAM" id="MobiDB-lite"/>
    </source>
</evidence>
<protein>
    <submittedName>
        <fullName evidence="4">Golgin subfamily A member 4</fullName>
    </submittedName>
</protein>
<evidence type="ECO:0000259" key="3">
    <source>
        <dbReference type="PROSITE" id="PS50913"/>
    </source>
</evidence>
<dbReference type="OrthoDB" id="5322683at2759"/>
<feature type="region of interest" description="Disordered" evidence="2">
    <location>
        <begin position="225"/>
        <end position="260"/>
    </location>
</feature>
<reference evidence="4 5" key="1">
    <citation type="journal article" date="2010" name="Science">
        <title>Genomic comparison of the ants Camponotus floridanus and Harpegnathos saltator.</title>
        <authorList>
            <person name="Bonasio R."/>
            <person name="Zhang G."/>
            <person name="Ye C."/>
            <person name="Mutti N.S."/>
            <person name="Fang X."/>
            <person name="Qin N."/>
            <person name="Donahue G."/>
            <person name="Yang P."/>
            <person name="Li Q."/>
            <person name="Li C."/>
            <person name="Zhang P."/>
            <person name="Huang Z."/>
            <person name="Berger S.L."/>
            <person name="Reinberg D."/>
            <person name="Wang J."/>
            <person name="Liebig J."/>
        </authorList>
    </citation>
    <scope>NUCLEOTIDE SEQUENCE [LARGE SCALE GENOMIC DNA]</scope>
    <source>
        <strain evidence="4 5">R22 G/1</strain>
    </source>
</reference>